<dbReference type="GeneID" id="54783323"/>
<dbReference type="GO" id="GO:0008080">
    <property type="term" value="F:N-acetyltransferase activity"/>
    <property type="evidence" value="ECO:0007669"/>
    <property type="project" value="TreeGrafter"/>
</dbReference>
<dbReference type="OrthoDB" id="7305308at2759"/>
<accession>A0A642UGA5</accession>
<keyword evidence="5" id="KW-1185">Reference proteome</keyword>
<dbReference type="EMBL" id="SWFT01000146">
    <property type="protein sequence ID" value="KAA8898388.1"/>
    <property type="molecule type" value="Genomic_DNA"/>
</dbReference>
<reference evidence="4 5" key="1">
    <citation type="submission" date="2019-07" db="EMBL/GenBank/DDBJ databases">
        <title>Genome assembly of two rare yeast pathogens: Diutina rugosa and Trichomonascus ciferrii.</title>
        <authorList>
            <person name="Mixao V."/>
            <person name="Saus E."/>
            <person name="Hansen A."/>
            <person name="Lass-Flor C."/>
            <person name="Gabaldon T."/>
        </authorList>
    </citation>
    <scope>NUCLEOTIDE SEQUENCE [LARGE SCALE GENOMIC DNA]</scope>
    <source>
        <strain evidence="4 5">CBS 613</strain>
    </source>
</reference>
<evidence type="ECO:0000256" key="1">
    <source>
        <dbReference type="ARBA" id="ARBA00022679"/>
    </source>
</evidence>
<dbReference type="PROSITE" id="PS51186">
    <property type="entry name" value="GNAT"/>
    <property type="match status" value="1"/>
</dbReference>
<dbReference type="InterPro" id="IPR051016">
    <property type="entry name" value="Diverse_Substrate_AcTransf"/>
</dbReference>
<dbReference type="Gene3D" id="3.40.630.30">
    <property type="match status" value="1"/>
</dbReference>
<dbReference type="OMA" id="VHFLYHR"/>
<dbReference type="Pfam" id="PF00583">
    <property type="entry name" value="Acetyltransf_1"/>
    <property type="match status" value="1"/>
</dbReference>
<dbReference type="InterPro" id="IPR016181">
    <property type="entry name" value="Acyl_CoA_acyltransferase"/>
</dbReference>
<dbReference type="AlphaFoldDB" id="A0A642UGA5"/>
<evidence type="ECO:0000313" key="5">
    <source>
        <dbReference type="Proteomes" id="UP000449547"/>
    </source>
</evidence>
<evidence type="ECO:0000313" key="4">
    <source>
        <dbReference type="EMBL" id="KAA8898388.1"/>
    </source>
</evidence>
<keyword evidence="2" id="KW-0012">Acyltransferase</keyword>
<dbReference type="GO" id="GO:0005737">
    <property type="term" value="C:cytoplasm"/>
    <property type="evidence" value="ECO:0007669"/>
    <property type="project" value="TreeGrafter"/>
</dbReference>
<dbReference type="CDD" id="cd04301">
    <property type="entry name" value="NAT_SF"/>
    <property type="match status" value="1"/>
</dbReference>
<organism evidence="4 5">
    <name type="scientific">Diutina rugosa</name>
    <name type="common">Yeast</name>
    <name type="synonym">Candida rugosa</name>
    <dbReference type="NCBI Taxonomy" id="5481"/>
    <lineage>
        <taxon>Eukaryota</taxon>
        <taxon>Fungi</taxon>
        <taxon>Dikarya</taxon>
        <taxon>Ascomycota</taxon>
        <taxon>Saccharomycotina</taxon>
        <taxon>Pichiomycetes</taxon>
        <taxon>Debaryomycetaceae</taxon>
        <taxon>Diutina</taxon>
    </lineage>
</organism>
<dbReference type="PANTHER" id="PTHR10545:SF29">
    <property type="entry name" value="GH14572P-RELATED"/>
    <property type="match status" value="1"/>
</dbReference>
<keyword evidence="1" id="KW-0808">Transferase</keyword>
<dbReference type="VEuPathDB" id="FungiDB:DIURU_004672"/>
<sequence>MSVTIRPIEERDYDQWYPLWKGDDGYLAFYKSRDKVSDDVTKVTFARFLDPQQPMYAVVAVDEHDHVIGFAHYLTHGNTWTVEPALYMNDLFVSRTTRLHGVGRQLIEAVYRECDRLGCIKCYWSTQFENHRAQMLYVKVAKKSGFLLYRRPGPGESPDGAQL</sequence>
<comment type="caution">
    <text evidence="4">The sequence shown here is derived from an EMBL/GenBank/DDBJ whole genome shotgun (WGS) entry which is preliminary data.</text>
</comment>
<gene>
    <name evidence="4" type="ORF">DIURU_004672</name>
</gene>
<dbReference type="RefSeq" id="XP_034010509.1">
    <property type="nucleotide sequence ID" value="XM_034157571.1"/>
</dbReference>
<evidence type="ECO:0000256" key="2">
    <source>
        <dbReference type="ARBA" id="ARBA00023315"/>
    </source>
</evidence>
<dbReference type="InterPro" id="IPR000182">
    <property type="entry name" value="GNAT_dom"/>
</dbReference>
<feature type="domain" description="N-acetyltransferase" evidence="3">
    <location>
        <begin position="3"/>
        <end position="163"/>
    </location>
</feature>
<name>A0A642UGA5_DIURU</name>
<evidence type="ECO:0000259" key="3">
    <source>
        <dbReference type="PROSITE" id="PS51186"/>
    </source>
</evidence>
<proteinExistence type="predicted"/>
<dbReference type="Proteomes" id="UP000449547">
    <property type="component" value="Unassembled WGS sequence"/>
</dbReference>
<dbReference type="PANTHER" id="PTHR10545">
    <property type="entry name" value="DIAMINE N-ACETYLTRANSFERASE"/>
    <property type="match status" value="1"/>
</dbReference>
<dbReference type="SUPFAM" id="SSF55729">
    <property type="entry name" value="Acyl-CoA N-acyltransferases (Nat)"/>
    <property type="match status" value="1"/>
</dbReference>
<protein>
    <recommendedName>
        <fullName evidence="3">N-acetyltransferase domain-containing protein</fullName>
    </recommendedName>
</protein>